<dbReference type="AlphaFoldDB" id="A0A5N6XQB4"/>
<evidence type="ECO:0000313" key="1">
    <source>
        <dbReference type="EMBL" id="KAE8335162.1"/>
    </source>
</evidence>
<accession>A0A5N6XQB4</accession>
<reference evidence="1" key="1">
    <citation type="submission" date="2019-04" db="EMBL/GenBank/DDBJ databases">
        <title>Friends and foes A comparative genomics study of 23 Aspergillus species from section Flavi.</title>
        <authorList>
            <consortium name="DOE Joint Genome Institute"/>
            <person name="Kjaerbolling I."/>
            <person name="Vesth T."/>
            <person name="Frisvad J.C."/>
            <person name="Nybo J.L."/>
            <person name="Theobald S."/>
            <person name="Kildgaard S."/>
            <person name="Isbrandt T."/>
            <person name="Kuo A."/>
            <person name="Sato A."/>
            <person name="Lyhne E.K."/>
            <person name="Kogle M.E."/>
            <person name="Wiebenga A."/>
            <person name="Kun R.S."/>
            <person name="Lubbers R.J."/>
            <person name="Makela M.R."/>
            <person name="Barry K."/>
            <person name="Chovatia M."/>
            <person name="Clum A."/>
            <person name="Daum C."/>
            <person name="Haridas S."/>
            <person name="He G."/>
            <person name="LaButti K."/>
            <person name="Lipzen A."/>
            <person name="Mondo S."/>
            <person name="Riley R."/>
            <person name="Salamov A."/>
            <person name="Simmons B.A."/>
            <person name="Magnuson J.K."/>
            <person name="Henrissat B."/>
            <person name="Mortensen U.H."/>
            <person name="Larsen T.O."/>
            <person name="Devries R.P."/>
            <person name="Grigoriev I.V."/>
            <person name="Machida M."/>
            <person name="Baker S.E."/>
            <person name="Andersen M.R."/>
        </authorList>
    </citation>
    <scope>NUCLEOTIDE SEQUENCE</scope>
    <source>
        <strain evidence="1">CBS 117612</strain>
    </source>
</reference>
<feature type="non-terminal residue" evidence="1">
    <location>
        <position position="74"/>
    </location>
</feature>
<organism evidence="1">
    <name type="scientific">Aspergillus arachidicola</name>
    <dbReference type="NCBI Taxonomy" id="656916"/>
    <lineage>
        <taxon>Eukaryota</taxon>
        <taxon>Fungi</taxon>
        <taxon>Dikarya</taxon>
        <taxon>Ascomycota</taxon>
        <taxon>Pezizomycotina</taxon>
        <taxon>Eurotiomycetes</taxon>
        <taxon>Eurotiomycetidae</taxon>
        <taxon>Eurotiales</taxon>
        <taxon>Aspergillaceae</taxon>
        <taxon>Aspergillus</taxon>
        <taxon>Aspergillus subgen. Circumdati</taxon>
    </lineage>
</organism>
<dbReference type="Proteomes" id="UP000325558">
    <property type="component" value="Unassembled WGS sequence"/>
</dbReference>
<sequence>MLMRNFDFAWFLSISKALAREIHLSSQTLAVEYLPAMYHYILITTHMHQSPIVSAGMILSSIICKVQMHLQFSV</sequence>
<proteinExistence type="predicted"/>
<protein>
    <submittedName>
        <fullName evidence="1">Uncharacterized protein</fullName>
    </submittedName>
</protein>
<name>A0A5N6XQB4_9EURO</name>
<dbReference type="EMBL" id="ML737228">
    <property type="protein sequence ID" value="KAE8335162.1"/>
    <property type="molecule type" value="Genomic_DNA"/>
</dbReference>
<gene>
    <name evidence="1" type="ORF">BDV24DRAFT_144392</name>
</gene>